<evidence type="ECO:0000256" key="6">
    <source>
        <dbReference type="ARBA" id="ARBA00032298"/>
    </source>
</evidence>
<evidence type="ECO:0000256" key="8">
    <source>
        <dbReference type="ARBA" id="ARBA00064185"/>
    </source>
</evidence>
<dbReference type="PANTHER" id="PTHR31531:SF2">
    <property type="entry name" value="E3 UBIQUITIN-PROTEIN LIGASE E3D"/>
    <property type="match status" value="1"/>
</dbReference>
<name>A0A6I8T1G3_XENTR</name>
<evidence type="ECO:0000256" key="2">
    <source>
        <dbReference type="ARBA" id="ARBA00012485"/>
    </source>
</evidence>
<dbReference type="InterPro" id="IPR019193">
    <property type="entry name" value="UBQ-conj_enz_E2-bd_prot"/>
</dbReference>
<dbReference type="AlphaFoldDB" id="A0A6I8T1G3"/>
<dbReference type="Bgee" id="ENSXETG00000022677">
    <property type="expression patterns" value="Expressed in egg cell and 13 other cell types or tissues"/>
</dbReference>
<dbReference type="Xenbase" id="XB-GENE-963103">
    <property type="gene designation" value="ube3d"/>
</dbReference>
<evidence type="ECO:0000256" key="4">
    <source>
        <dbReference type="ARBA" id="ARBA00029737"/>
    </source>
</evidence>
<evidence type="ECO:0000256" key="1">
    <source>
        <dbReference type="ARBA" id="ARBA00000885"/>
    </source>
</evidence>
<dbReference type="GO" id="GO:1902908">
    <property type="term" value="P:regulation of melanosome transport"/>
    <property type="evidence" value="ECO:0007669"/>
    <property type="project" value="Ensembl"/>
</dbReference>
<reference evidence="9" key="1">
    <citation type="journal article" date="2010" name="Science">
        <title>The genome of the Western clawed frog Xenopus tropicalis.</title>
        <authorList>
            <person name="Hellsten U."/>
            <person name="Harland R.M."/>
            <person name="Gilchrist M.J."/>
            <person name="Hendrix D."/>
            <person name="Jurka J."/>
            <person name="Kapitonov V."/>
            <person name="Ovcharenko I."/>
            <person name="Putnam N.H."/>
            <person name="Shu S."/>
            <person name="Taher L."/>
            <person name="Blitz I.L."/>
            <person name="Blumberg B."/>
            <person name="Dichmann D.S."/>
            <person name="Dubchak I."/>
            <person name="Amaya E."/>
            <person name="Detter J.C."/>
            <person name="Fletcher R."/>
            <person name="Gerhard D.S."/>
            <person name="Goodstein D."/>
            <person name="Graves T."/>
            <person name="Grigoriev I.V."/>
            <person name="Grimwood J."/>
            <person name="Kawashima T."/>
            <person name="Lindquist E."/>
            <person name="Lucas S.M."/>
            <person name="Mead P.E."/>
            <person name="Mitros T."/>
            <person name="Ogino H."/>
            <person name="Ohta Y."/>
            <person name="Poliakov A.V."/>
            <person name="Pollet N."/>
            <person name="Robert J."/>
            <person name="Salamov A."/>
            <person name="Sater A.K."/>
            <person name="Schmutz J."/>
            <person name="Terry A."/>
            <person name="Vize P.D."/>
            <person name="Warren W.C."/>
            <person name="Wells D."/>
            <person name="Wills A."/>
            <person name="Wilson R.K."/>
            <person name="Zimmerman L.B."/>
            <person name="Zorn A.M."/>
            <person name="Grainger R."/>
            <person name="Grammer T."/>
            <person name="Khokha M.K."/>
            <person name="Richardson P.M."/>
            <person name="Rokhsar D.S."/>
        </authorList>
    </citation>
    <scope>NUCLEOTIDE SEQUENCE [LARGE SCALE GENOMIC DNA]</scope>
    <source>
        <strain evidence="9">Nigerian</strain>
    </source>
</reference>
<evidence type="ECO:0000313" key="9">
    <source>
        <dbReference type="Ensembl" id="ENSXETP00000100936"/>
    </source>
</evidence>
<reference evidence="9" key="2">
    <citation type="submission" date="2020-05" db="UniProtKB">
        <authorList>
            <consortium name="Ensembl"/>
        </authorList>
    </citation>
    <scope>IDENTIFICATION</scope>
</reference>
<sequence>MEDIVVRLEIRKHMQTASLILGGLDGFPVDVSLGPSYLQIQTSEQCERFCIPAEVKLLPSSCRLVQQIAGEGLHMRLKVEAANDTGNMPLLLKEILKTQKSYTFYCQSCGELIIRKQQFCRVLPLPSENWSSLVEEWCCHPDPFANRNCLPKVNDCFLGDTFLLLNKVNISDPLVENNEKSSVPRLADANALKSKENTKVICKRCKAMLGEKVSSDAIKYYITEIMIQPSSQGYNMISRMEFLESILVRLLMEHSICRSSFRFCIQESDGKHFFLLWLLNSDTLLVESPRKPGTVNNSFFSDNNVVSSTRALEAKNAIRVLFLPCSENRNKELADKWMNDTGAHSLTFPLNTCLELILLLSLNNTSLPISLRFMNSWQDEFPEIVHADQPSSVENHSS</sequence>
<comment type="catalytic activity">
    <reaction evidence="1">
        <text>S-ubiquitinyl-[E2 ubiquitin-conjugating enzyme]-L-cysteine + [acceptor protein]-L-lysine = [E2 ubiquitin-conjugating enzyme]-L-cysteine + N(6)-ubiquitinyl-[acceptor protein]-L-lysine.</text>
        <dbReference type="EC" id="2.3.2.26"/>
    </reaction>
</comment>
<dbReference type="FunCoup" id="A0A6I8T1G3">
    <property type="interactions" value="1405"/>
</dbReference>
<comment type="subunit">
    <text evidence="8">Interacts with UBE2C/UbcH10 (E2 ubiquitin-conjugating enzyme). In vitro, interacts with cyclin-B.</text>
</comment>
<accession>A0A6I8T1G3</accession>
<dbReference type="PANTHER" id="PTHR31531">
    <property type="entry name" value="E3 UBIQUITIN-PROTEIN LIGASE E3D FAMILY MEMBER"/>
    <property type="match status" value="1"/>
</dbReference>
<evidence type="ECO:0000256" key="7">
    <source>
        <dbReference type="ARBA" id="ARBA00053831"/>
    </source>
</evidence>
<dbReference type="EC" id="2.3.2.26" evidence="2"/>
<gene>
    <name evidence="9" type="primary">ube3d</name>
</gene>
<dbReference type="Ensembl" id="ENSXETT00000070865">
    <property type="protein sequence ID" value="ENSXETP00000100936"/>
    <property type="gene ID" value="ENSXETG00000022677"/>
</dbReference>
<dbReference type="GO" id="GO:0045765">
    <property type="term" value="P:regulation of angiogenesis"/>
    <property type="evidence" value="ECO:0007669"/>
    <property type="project" value="Ensembl"/>
</dbReference>
<dbReference type="InParanoid" id="A0A6I8T1G3"/>
<dbReference type="Pfam" id="PF09814">
    <property type="entry name" value="HECT_2"/>
    <property type="match status" value="1"/>
</dbReference>
<dbReference type="GeneTree" id="ENSGT00390000003986"/>
<evidence type="ECO:0000256" key="3">
    <source>
        <dbReference type="ARBA" id="ARBA00013646"/>
    </source>
</evidence>
<evidence type="ECO:0000256" key="5">
    <source>
        <dbReference type="ARBA" id="ARBA00032234"/>
    </source>
</evidence>
<dbReference type="GO" id="GO:0061074">
    <property type="term" value="P:regulation of neural retina development"/>
    <property type="evidence" value="ECO:0007669"/>
    <property type="project" value="Ensembl"/>
</dbReference>
<dbReference type="GO" id="GO:0061630">
    <property type="term" value="F:ubiquitin protein ligase activity"/>
    <property type="evidence" value="ECO:0007669"/>
    <property type="project" value="UniProtKB-EC"/>
</dbReference>
<comment type="function">
    <text evidence="7">E3 ubiquitin-protein ligase which accepts ubiquitin from specific E2 ubiquitin-conjugating enzymes, and transfers it to substrates, generally promoting their degradation by the proteasome. Independently of its E3 ubiquitin-protein ligase activity, acts as an inhibitor of CPSF3 endonuclease activity by blocking CPSF3 active site.</text>
</comment>
<organism evidence="9">
    <name type="scientific">Xenopus tropicalis</name>
    <name type="common">Western clawed frog</name>
    <name type="synonym">Silurana tropicalis</name>
    <dbReference type="NCBI Taxonomy" id="8364"/>
    <lineage>
        <taxon>Eukaryota</taxon>
        <taxon>Metazoa</taxon>
        <taxon>Chordata</taxon>
        <taxon>Craniata</taxon>
        <taxon>Vertebrata</taxon>
        <taxon>Euteleostomi</taxon>
        <taxon>Amphibia</taxon>
        <taxon>Batrachia</taxon>
        <taxon>Anura</taxon>
        <taxon>Pipoidea</taxon>
        <taxon>Pipidae</taxon>
        <taxon>Xenopodinae</taxon>
        <taxon>Xenopus</taxon>
        <taxon>Silurana</taxon>
    </lineage>
</organism>
<protein>
    <recommendedName>
        <fullName evidence="3">E3 ubiquitin-protein ligase E3D</fullName>
        <ecNumber evidence="2">2.3.2.26</ecNumber>
    </recommendedName>
    <alternativeName>
        <fullName evidence="6">HECT-type E3 ubiquitin transferase E3D</fullName>
    </alternativeName>
    <alternativeName>
        <fullName evidence="5">UbcH10-binding protein with a HECT-like domain</fullName>
    </alternativeName>
    <alternativeName>
        <fullName evidence="4">Ubiquitin-conjugating enzyme E2C-binding protein</fullName>
    </alternativeName>
</protein>
<proteinExistence type="predicted"/>